<dbReference type="Proteomes" id="UP000216361">
    <property type="component" value="Unassembled WGS sequence"/>
</dbReference>
<dbReference type="SUPFAM" id="SSF55620">
    <property type="entry name" value="Tetrahydrobiopterin biosynthesis enzymes-like"/>
    <property type="match status" value="1"/>
</dbReference>
<reference evidence="2 3" key="1">
    <citation type="submission" date="2017-07" db="EMBL/GenBank/DDBJ databases">
        <title>Elstera cyanobacteriorum sp. nov., a novel bacterium isolated from cyanobacterial aggregates in a eutrophic lake.</title>
        <authorList>
            <person name="Cai H."/>
        </authorList>
    </citation>
    <scope>NUCLEOTIDE SEQUENCE [LARGE SCALE GENOMIC DNA]</scope>
    <source>
        <strain evidence="2 3">TH019</strain>
    </source>
</reference>
<feature type="domain" description="Dihydroneopterin aldolase/epimerase" evidence="1">
    <location>
        <begin position="20"/>
        <end position="129"/>
    </location>
</feature>
<dbReference type="OrthoDB" id="5297888at2"/>
<gene>
    <name evidence="2" type="ORF">CHR90_07640</name>
</gene>
<keyword evidence="3" id="KW-1185">Reference proteome</keyword>
<dbReference type="AlphaFoldDB" id="A0A255XSS1"/>
<protein>
    <recommendedName>
        <fullName evidence="1">Dihydroneopterin aldolase/epimerase domain-containing protein</fullName>
    </recommendedName>
</protein>
<dbReference type="Pfam" id="PF02152">
    <property type="entry name" value="FolB"/>
    <property type="match status" value="1"/>
</dbReference>
<dbReference type="EMBL" id="NOXS01000031">
    <property type="protein sequence ID" value="OYQ19300.1"/>
    <property type="molecule type" value="Genomic_DNA"/>
</dbReference>
<organism evidence="2 3">
    <name type="scientific">Elstera cyanobacteriorum</name>
    <dbReference type="NCBI Taxonomy" id="2022747"/>
    <lineage>
        <taxon>Bacteria</taxon>
        <taxon>Pseudomonadati</taxon>
        <taxon>Pseudomonadota</taxon>
        <taxon>Alphaproteobacteria</taxon>
        <taxon>Rhodospirillales</taxon>
        <taxon>Rhodospirillaceae</taxon>
        <taxon>Elstera</taxon>
    </lineage>
</organism>
<name>A0A255XSS1_9PROT</name>
<accession>A0A255XSS1</accession>
<sequence>MTEASSPTGLWDASRDYVRILLDNIRTEARVGLHPWEKFAEHPNPLRVRIELFAHSPRPETDAVFMDYDPLRAALKAWPTRPHTDLLETLAEELVALCFSLPRVEACRVSVQKTAIFNEIDAVGVELYRRRPEPLA</sequence>
<evidence type="ECO:0000313" key="2">
    <source>
        <dbReference type="EMBL" id="OYQ19300.1"/>
    </source>
</evidence>
<dbReference type="InterPro" id="IPR006157">
    <property type="entry name" value="FolB_dom"/>
</dbReference>
<evidence type="ECO:0000313" key="3">
    <source>
        <dbReference type="Proteomes" id="UP000216361"/>
    </source>
</evidence>
<proteinExistence type="predicted"/>
<dbReference type="GO" id="GO:0006760">
    <property type="term" value="P:folic acid-containing compound metabolic process"/>
    <property type="evidence" value="ECO:0007669"/>
    <property type="project" value="InterPro"/>
</dbReference>
<evidence type="ECO:0000259" key="1">
    <source>
        <dbReference type="SMART" id="SM00905"/>
    </source>
</evidence>
<comment type="caution">
    <text evidence="2">The sequence shown here is derived from an EMBL/GenBank/DDBJ whole genome shotgun (WGS) entry which is preliminary data.</text>
</comment>
<dbReference type="Gene3D" id="3.30.1130.10">
    <property type="match status" value="1"/>
</dbReference>
<dbReference type="RefSeq" id="WP_094408404.1">
    <property type="nucleotide sequence ID" value="NZ_BMJZ01000004.1"/>
</dbReference>
<dbReference type="InterPro" id="IPR043133">
    <property type="entry name" value="GTP-CH-I_C/QueF"/>
</dbReference>
<dbReference type="GO" id="GO:0004150">
    <property type="term" value="F:dihydroneopterin aldolase activity"/>
    <property type="evidence" value="ECO:0007669"/>
    <property type="project" value="InterPro"/>
</dbReference>
<dbReference type="SMART" id="SM00905">
    <property type="entry name" value="FolB"/>
    <property type="match status" value="1"/>
</dbReference>